<dbReference type="GO" id="GO:0016209">
    <property type="term" value="F:antioxidant activity"/>
    <property type="evidence" value="ECO:0007669"/>
    <property type="project" value="InterPro"/>
</dbReference>
<dbReference type="InterPro" id="IPR036249">
    <property type="entry name" value="Thioredoxin-like_sf"/>
</dbReference>
<gene>
    <name evidence="2" type="ORF">DFP90_101574</name>
</gene>
<protein>
    <submittedName>
        <fullName evidence="2">Peroxiredoxin</fullName>
    </submittedName>
</protein>
<dbReference type="Gene3D" id="3.40.30.10">
    <property type="entry name" value="Glutaredoxin"/>
    <property type="match status" value="1"/>
</dbReference>
<name>A0A3D9HWI3_9PROT</name>
<evidence type="ECO:0000313" key="2">
    <source>
        <dbReference type="EMBL" id="RED53775.1"/>
    </source>
</evidence>
<sequence>MSKLTPLFPRQPVPNLDVATVGGGRWKLSGQTPENFTMVVFYRGQHCPICGRYLADLERKLAQFKEKGVDVVVISSDDEARATQAKADWNLENVTVGYGLELDKAREWGLYISSGRGKTSIGIEEPALFSEPGLFLVRPDGELYFGTVQTMPFARPNFAEILGAIDFVLANNYPGRGEVLDHNSAG</sequence>
<dbReference type="PROSITE" id="PS51352">
    <property type="entry name" value="THIOREDOXIN_2"/>
    <property type="match status" value="1"/>
</dbReference>
<evidence type="ECO:0000259" key="1">
    <source>
        <dbReference type="PROSITE" id="PS51352"/>
    </source>
</evidence>
<dbReference type="GO" id="GO:0016491">
    <property type="term" value="F:oxidoreductase activity"/>
    <property type="evidence" value="ECO:0007669"/>
    <property type="project" value="InterPro"/>
</dbReference>
<dbReference type="RefSeq" id="WP_115935501.1">
    <property type="nucleotide sequence ID" value="NZ_QRDW01000001.1"/>
</dbReference>
<proteinExistence type="predicted"/>
<dbReference type="InterPro" id="IPR000866">
    <property type="entry name" value="AhpC/TSA"/>
</dbReference>
<dbReference type="EMBL" id="QRDW01000001">
    <property type="protein sequence ID" value="RED53775.1"/>
    <property type="molecule type" value="Genomic_DNA"/>
</dbReference>
<evidence type="ECO:0000313" key="3">
    <source>
        <dbReference type="Proteomes" id="UP000256845"/>
    </source>
</evidence>
<dbReference type="Proteomes" id="UP000256845">
    <property type="component" value="Unassembled WGS sequence"/>
</dbReference>
<dbReference type="OrthoDB" id="9809746at2"/>
<dbReference type="SUPFAM" id="SSF52833">
    <property type="entry name" value="Thioredoxin-like"/>
    <property type="match status" value="1"/>
</dbReference>
<reference evidence="2 3" key="1">
    <citation type="submission" date="2018-07" db="EMBL/GenBank/DDBJ databases">
        <title>Genomic Encyclopedia of Type Strains, Phase III (KMG-III): the genomes of soil and plant-associated and newly described type strains.</title>
        <authorList>
            <person name="Whitman W."/>
        </authorList>
    </citation>
    <scope>NUCLEOTIDE SEQUENCE [LARGE SCALE GENOMIC DNA]</scope>
    <source>
        <strain evidence="2 3">CECT 8488</strain>
    </source>
</reference>
<accession>A0A3D9HWI3</accession>
<organism evidence="2 3">
    <name type="scientific">Aestuariispira insulae</name>
    <dbReference type="NCBI Taxonomy" id="1461337"/>
    <lineage>
        <taxon>Bacteria</taxon>
        <taxon>Pseudomonadati</taxon>
        <taxon>Pseudomonadota</taxon>
        <taxon>Alphaproteobacteria</taxon>
        <taxon>Rhodospirillales</taxon>
        <taxon>Kiloniellaceae</taxon>
        <taxon>Aestuariispira</taxon>
    </lineage>
</organism>
<dbReference type="CDD" id="cd02970">
    <property type="entry name" value="PRX_like2"/>
    <property type="match status" value="1"/>
</dbReference>
<dbReference type="Pfam" id="PF00578">
    <property type="entry name" value="AhpC-TSA"/>
    <property type="match status" value="1"/>
</dbReference>
<dbReference type="InterPro" id="IPR013766">
    <property type="entry name" value="Thioredoxin_domain"/>
</dbReference>
<dbReference type="AlphaFoldDB" id="A0A3D9HWI3"/>
<comment type="caution">
    <text evidence="2">The sequence shown here is derived from an EMBL/GenBank/DDBJ whole genome shotgun (WGS) entry which is preliminary data.</text>
</comment>
<feature type="domain" description="Thioredoxin" evidence="1">
    <location>
        <begin position="7"/>
        <end position="170"/>
    </location>
</feature>
<keyword evidence="3" id="KW-1185">Reference proteome</keyword>